<accession>A0A4P9WTU9</accession>
<dbReference type="EMBL" id="ML009691">
    <property type="protein sequence ID" value="RKO96699.1"/>
    <property type="molecule type" value="Genomic_DNA"/>
</dbReference>
<feature type="compositionally biased region" description="Basic and acidic residues" evidence="2">
    <location>
        <begin position="209"/>
        <end position="219"/>
    </location>
</feature>
<organism evidence="3 4">
    <name type="scientific">Caulochytrium protostelioides</name>
    <dbReference type="NCBI Taxonomy" id="1555241"/>
    <lineage>
        <taxon>Eukaryota</taxon>
        <taxon>Fungi</taxon>
        <taxon>Fungi incertae sedis</taxon>
        <taxon>Chytridiomycota</taxon>
        <taxon>Chytridiomycota incertae sedis</taxon>
        <taxon>Chytridiomycetes</taxon>
        <taxon>Caulochytriales</taxon>
        <taxon>Caulochytriaceae</taxon>
        <taxon>Caulochytrium</taxon>
    </lineage>
</organism>
<sequence>MAEHDPHLTGTSTAPSRSRGMRPTASTATGAGAQFFKAGAAPSRLSNNRIHASHISPLQQVPNSSPGRGISRGSFFTSGSLTNQKQARAFPAASRRTPPERDMIPKRIPDSTWNTFDDDDDDGVPDIAELDEKLGYPRESRDLNVDHSDDLLEGEGVSSISSSSDIADQSSTRSRQMMPSKNDRIRDLRSDGERSIGRASGHGSTGNEAIRRGQRERSIPEALMPRGAQGALPSPKSGSRQATFSAEKVPSRRNYEGSGEADSFETRMRSRHPFSGHGPPQSAGPSPPLSSGPKPKLSLAISPMPNLFRQQPDWFSHRASDGSIDDHSIGFRDTTGNSFTTTMLDVAERIQSQAENQDRLITDMTREVENGRHIILEQSQTIKSLGDNFQVVVTTLREPNERLARQKVKLSSLKDRLETQKEVLTKHETELEKLHRRHEETQLAKQGIQDELSALQTRHAKLEEDHKVAIADYQTQLRSVEDRSRQTELSLREAMNIAKEEHFQHQQALQAQLDEAHRNLENAHTNATALQKQITLHEQTIAENHAQIAKHLAALDQAQIRLDHSRDEINALQTQLVSKTEACAATSLRADMLDNRLVEANKACADLRVEQAQRDEQAEEARQHYMTESRLATEQLGHVKNELIRANQEHQTVATQLSERNSELESARVQINSLSEEVDRSMATIGCLQGQLESMQTQHAKQDEANAELSSEMDRLKSNFEKERADLTDQVSTLHRTHDETKETLDKKIRIMKRLEEQVQAFRDREDVLTAERKALQQQVIDLRAECVEQKANTDQVSKSAQSQSNAVTELKKKVAAQTAEIKQLSHQRSEYEEKIRELVEAHENFKKEAVKHHDEVVEALKQSENLQSVQAQLLDAAAVESLRASDRAAYEKQVDGLRKQATAMQSRQRAEFENEIHAIKMELVTARDCGKEREQQLNRQIEEEQQRAAALATLVEQERAKAEAAVAAMAQQQRAAGRAAPTSHPVEADDDDGVFARPPALSMPSKRHLRHKESALAGPEPDLAVSTPRSVRRPPSPSIPSATQSSSHARQTARVSPSRGRKRSKLPQEKNGDEDEIVSSQTLSAGVTVKQAPGRRILARVTSTTPSSNAVSHPSSRRIPMDGGAVPSATVTPAVVMEHDLFGTPRRTMRR</sequence>
<reference evidence="4" key="1">
    <citation type="journal article" date="2018" name="Nat. Microbiol.">
        <title>Leveraging single-cell genomics to expand the fungal tree of life.</title>
        <authorList>
            <person name="Ahrendt S.R."/>
            <person name="Quandt C.A."/>
            <person name="Ciobanu D."/>
            <person name="Clum A."/>
            <person name="Salamov A."/>
            <person name="Andreopoulos B."/>
            <person name="Cheng J.F."/>
            <person name="Woyke T."/>
            <person name="Pelin A."/>
            <person name="Henrissat B."/>
            <person name="Reynolds N.K."/>
            <person name="Benny G.L."/>
            <person name="Smith M.E."/>
            <person name="James T.Y."/>
            <person name="Grigoriev I.V."/>
        </authorList>
    </citation>
    <scope>NUCLEOTIDE SEQUENCE [LARGE SCALE GENOMIC DNA]</scope>
    <source>
        <strain evidence="4">ATCC 52028</strain>
    </source>
</reference>
<feature type="coiled-coil region" evidence="1">
    <location>
        <begin position="400"/>
        <end position="465"/>
    </location>
</feature>
<evidence type="ECO:0000256" key="1">
    <source>
        <dbReference type="SAM" id="Coils"/>
    </source>
</evidence>
<name>A0A4P9WTU9_9FUNG</name>
<feature type="compositionally biased region" description="Low complexity" evidence="2">
    <location>
        <begin position="27"/>
        <end position="41"/>
    </location>
</feature>
<feature type="compositionally biased region" description="Low complexity" evidence="2">
    <location>
        <begin position="291"/>
        <end position="300"/>
    </location>
</feature>
<feature type="compositionally biased region" description="Polar residues" evidence="2">
    <location>
        <begin position="44"/>
        <end position="66"/>
    </location>
</feature>
<evidence type="ECO:0000256" key="2">
    <source>
        <dbReference type="SAM" id="MobiDB-lite"/>
    </source>
</evidence>
<feature type="compositionally biased region" description="Low complexity" evidence="2">
    <location>
        <begin position="158"/>
        <end position="174"/>
    </location>
</feature>
<feature type="coiled-coil region" evidence="1">
    <location>
        <begin position="506"/>
        <end position="610"/>
    </location>
</feature>
<gene>
    <name evidence="3" type="ORF">CAUPRSCDRAFT_11610</name>
</gene>
<feature type="region of interest" description="Disordered" evidence="2">
    <location>
        <begin position="1"/>
        <end position="300"/>
    </location>
</feature>
<feature type="region of interest" description="Disordered" evidence="2">
    <location>
        <begin position="1103"/>
        <end position="1127"/>
    </location>
</feature>
<keyword evidence="1" id="KW-0175">Coiled coil</keyword>
<evidence type="ECO:0000313" key="4">
    <source>
        <dbReference type="Proteomes" id="UP000268535"/>
    </source>
</evidence>
<feature type="compositionally biased region" description="Basic and acidic residues" evidence="2">
    <location>
        <begin position="130"/>
        <end position="150"/>
    </location>
</feature>
<dbReference type="Proteomes" id="UP000268535">
    <property type="component" value="Unassembled WGS sequence"/>
</dbReference>
<proteinExistence type="predicted"/>
<dbReference type="AlphaFoldDB" id="A0A4P9WTU9"/>
<protein>
    <submittedName>
        <fullName evidence="3">Uncharacterized protein</fullName>
    </submittedName>
</protein>
<feature type="compositionally biased region" description="Basic and acidic residues" evidence="2">
    <location>
        <begin position="181"/>
        <end position="196"/>
    </location>
</feature>
<feature type="compositionally biased region" description="Polar residues" evidence="2">
    <location>
        <begin position="1103"/>
        <end position="1115"/>
    </location>
</feature>
<feature type="region of interest" description="Disordered" evidence="2">
    <location>
        <begin position="974"/>
        <end position="1080"/>
    </location>
</feature>
<feature type="coiled-coil region" evidence="1">
    <location>
        <begin position="647"/>
        <end position="849"/>
    </location>
</feature>
<feature type="compositionally biased region" description="Polar residues" evidence="2">
    <location>
        <begin position="74"/>
        <end position="86"/>
    </location>
</feature>
<dbReference type="SUPFAM" id="SSF57997">
    <property type="entry name" value="Tropomyosin"/>
    <property type="match status" value="1"/>
</dbReference>
<evidence type="ECO:0000313" key="3">
    <source>
        <dbReference type="EMBL" id="RKO96699.1"/>
    </source>
</evidence>
<feature type="compositionally biased region" description="Basic and acidic residues" evidence="2">
    <location>
        <begin position="97"/>
        <end position="109"/>
    </location>
</feature>